<dbReference type="AlphaFoldDB" id="A0A2K8QM90"/>
<dbReference type="PANTHER" id="PTHR34301">
    <property type="entry name" value="DNA-BINDING PROTEIN-RELATED"/>
    <property type="match status" value="1"/>
</dbReference>
<dbReference type="InterPro" id="IPR027417">
    <property type="entry name" value="P-loop_NTPase"/>
</dbReference>
<reference evidence="3" key="1">
    <citation type="journal article" date="2018" name="Genome Announc.">
        <title>Complete genome sequence of a Dickeya fangzhongdai type strain causing bleeding canker of pear tree trunks.</title>
        <authorList>
            <person name="Zhao Y."/>
            <person name="Tian Y."/>
            <person name="Li X."/>
            <person name="Hu B."/>
        </authorList>
    </citation>
    <scope>NUCLEOTIDE SEQUENCE [LARGE SCALE GENOMIC DNA]</scope>
    <source>
        <strain evidence="3">DSM 101947</strain>
    </source>
</reference>
<dbReference type="SUPFAM" id="SSF52540">
    <property type="entry name" value="P-loop containing nucleoside triphosphate hydrolases"/>
    <property type="match status" value="1"/>
</dbReference>
<evidence type="ECO:0000259" key="1">
    <source>
        <dbReference type="Pfam" id="PF20703"/>
    </source>
</evidence>
<gene>
    <name evidence="2" type="ORF">CVE23_09485</name>
</gene>
<evidence type="ECO:0000313" key="2">
    <source>
        <dbReference type="EMBL" id="ATZ94175.1"/>
    </source>
</evidence>
<name>A0A2K8QM90_9GAMM</name>
<dbReference type="Pfam" id="PF20703">
    <property type="entry name" value="nSTAND1"/>
    <property type="match status" value="1"/>
</dbReference>
<dbReference type="Proteomes" id="UP000231901">
    <property type="component" value="Chromosome"/>
</dbReference>
<dbReference type="KEGG" id="dfn:CVE23_09485"/>
<accession>A0A2K8QM90</accession>
<evidence type="ECO:0000313" key="3">
    <source>
        <dbReference type="Proteomes" id="UP000231901"/>
    </source>
</evidence>
<dbReference type="InterPro" id="IPR049052">
    <property type="entry name" value="nSTAND1"/>
</dbReference>
<sequence>MSEKTTPGFHRMFKDNHFTDDEKKAIRSLSREFYITNGGEEIKLGYNSVYRYIIMKPTEIYNDMFNLDREIIVVFSAYENIQARTLDVFDNISRRHSSLRIEKICNVLVSGDINVESSIESLIKSEPETQVIIPFSYSELEKIHDSFFFRNRFRKYFYTRDLFAFEAPLKKDIYFFGRTDLIQELINRLKSGENSGLFGLRKTGKTSLINGIERNLIKEGVKTVIIDCQETSFNQRRWFEALYFLCLKTKESLDDESISLPSEMNFTEKNAARITELFLKENKEKSGGTIFLIFDEIENISPRTAPAEHWRNGIDFALFWQSLRSIFQRNNKLISYLIVGTNPTCIEAPKIENIDNPIFNHFTPMYIPGFGLKETRDMIRKLGKRMGLQFDEGIYLKLTEDFGGHPFIMRHVCSLISKSFREIERPVEIGRHSYKNAKEEFSLGHSNYLEMIVSVLKDYYPDEYEMLSLLANDDHSTFQEFAELHPSYTSHLLGYGLIKKERDYFDFNIDSIRDYLLDKSKYKKIKLSNDEMWAEISKRRNKSEVNLRKLVKVLLRANLGVTEAKERLLNTLGGRRKTDLTHLSYDDLFLPTKGNIYFIDLAKIISTNWDIFKNSFSRTKQETFMQLDFINKSRADAHAMDISEDKFLYFRVCMNNLEEDLLEAI</sequence>
<dbReference type="GeneID" id="66564562"/>
<dbReference type="Gene3D" id="3.40.50.300">
    <property type="entry name" value="P-loop containing nucleotide triphosphate hydrolases"/>
    <property type="match status" value="1"/>
</dbReference>
<feature type="domain" description="Novel STAND NTPase 1" evidence="1">
    <location>
        <begin position="170"/>
        <end position="406"/>
    </location>
</feature>
<dbReference type="PANTHER" id="PTHR34301:SF8">
    <property type="entry name" value="ATPASE DOMAIN-CONTAINING PROTEIN"/>
    <property type="match status" value="1"/>
</dbReference>
<proteinExistence type="predicted"/>
<keyword evidence="3" id="KW-1185">Reference proteome</keyword>
<dbReference type="EMBL" id="CP025003">
    <property type="protein sequence ID" value="ATZ94175.1"/>
    <property type="molecule type" value="Genomic_DNA"/>
</dbReference>
<protein>
    <recommendedName>
        <fullName evidence="1">Novel STAND NTPase 1 domain-containing protein</fullName>
    </recommendedName>
</protein>
<dbReference type="RefSeq" id="WP_100849407.1">
    <property type="nucleotide sequence ID" value="NZ_BMJF01000001.1"/>
</dbReference>
<organism evidence="2 3">
    <name type="scientific">Dickeya fangzhongdai</name>
    <dbReference type="NCBI Taxonomy" id="1778540"/>
    <lineage>
        <taxon>Bacteria</taxon>
        <taxon>Pseudomonadati</taxon>
        <taxon>Pseudomonadota</taxon>
        <taxon>Gammaproteobacteria</taxon>
        <taxon>Enterobacterales</taxon>
        <taxon>Pectobacteriaceae</taxon>
        <taxon>Dickeya</taxon>
    </lineage>
</organism>